<dbReference type="PANTHER" id="PTHR43716:SF1">
    <property type="entry name" value="D-2-HYDROXYGLUTARATE DEHYDROGENASE, MITOCHONDRIAL"/>
    <property type="match status" value="1"/>
</dbReference>
<evidence type="ECO:0000313" key="9">
    <source>
        <dbReference type="EMBL" id="GAN79951.1"/>
    </source>
</evidence>
<dbReference type="GO" id="GO:0071949">
    <property type="term" value="F:FAD binding"/>
    <property type="evidence" value="ECO:0007669"/>
    <property type="project" value="InterPro"/>
</dbReference>
<feature type="binding site" evidence="5 7">
    <location>
        <position position="142"/>
    </location>
    <ligand>
        <name>FAD</name>
        <dbReference type="ChEBI" id="CHEBI:57692"/>
    </ligand>
</feature>
<dbReference type="InterPro" id="IPR051264">
    <property type="entry name" value="FAD-oxidored/transferase_4"/>
</dbReference>
<keyword evidence="3 5" id="KW-0274">FAD</keyword>
<evidence type="ECO:0000313" key="10">
    <source>
        <dbReference type="Proteomes" id="UP000032668"/>
    </source>
</evidence>
<feature type="binding site" evidence="5 7">
    <location>
        <begin position="68"/>
        <end position="72"/>
    </location>
    <ligand>
        <name>FAD</name>
        <dbReference type="ChEBI" id="CHEBI:57692"/>
    </ligand>
</feature>
<dbReference type="GO" id="GO:0022904">
    <property type="term" value="P:respiratory electron transport chain"/>
    <property type="evidence" value="ECO:0007669"/>
    <property type="project" value="InterPro"/>
</dbReference>
<keyword evidence="4 5" id="KW-0560">Oxidoreductase</keyword>
<evidence type="ECO:0000256" key="1">
    <source>
        <dbReference type="ARBA" id="ARBA00001974"/>
    </source>
</evidence>
<dbReference type="Gene3D" id="3.30.465.10">
    <property type="match status" value="1"/>
</dbReference>
<keyword evidence="5" id="KW-0997">Cell inner membrane</keyword>
<dbReference type="EC" id="1.1.5.12" evidence="5"/>
<dbReference type="InterPro" id="IPR016167">
    <property type="entry name" value="FAD-bd_PCMH_sub1"/>
</dbReference>
<dbReference type="Pfam" id="PF01565">
    <property type="entry name" value="FAD_binding_4"/>
    <property type="match status" value="1"/>
</dbReference>
<accession>A0A0D6PF11</accession>
<dbReference type="GO" id="GO:0004458">
    <property type="term" value="F:D-lactate dehydrogenase (cytochrome) activity"/>
    <property type="evidence" value="ECO:0007669"/>
    <property type="project" value="UniProtKB-UniRule"/>
</dbReference>
<gene>
    <name evidence="5" type="primary">dld</name>
    <name evidence="9" type="ORF">Aam_034_095</name>
</gene>
<evidence type="ECO:0000256" key="4">
    <source>
        <dbReference type="ARBA" id="ARBA00023002"/>
    </source>
</evidence>
<comment type="caution">
    <text evidence="9">The sequence shown here is derived from an EMBL/GenBank/DDBJ whole genome shotgun (WGS) entry which is preliminary data.</text>
</comment>
<feature type="binding site" evidence="7">
    <location>
        <position position="250"/>
    </location>
    <ligand>
        <name>FAD</name>
        <dbReference type="ChEBI" id="CHEBI:57692"/>
    </ligand>
</feature>
<evidence type="ECO:0000256" key="5">
    <source>
        <dbReference type="HAMAP-Rule" id="MF_02092"/>
    </source>
</evidence>
<dbReference type="PIRSF" id="PIRSF000101">
    <property type="entry name" value="D-lactate_dh"/>
    <property type="match status" value="1"/>
</dbReference>
<dbReference type="InterPro" id="IPR016172">
    <property type="entry name" value="D-lactate_DH_C-sub1"/>
</dbReference>
<comment type="subcellular location">
    <subcellularLocation>
        <location evidence="5">Cell inner membrane</location>
        <topology evidence="5">Peripheral membrane protein</topology>
        <orientation evidence="5">Cytoplasmic side</orientation>
    </subcellularLocation>
</comment>
<keyword evidence="10" id="KW-1185">Reference proteome</keyword>
<proteinExistence type="inferred from homology"/>
<dbReference type="RefSeq" id="WP_082075622.1">
    <property type="nucleotide sequence ID" value="NZ_BANC01000034.1"/>
</dbReference>
<dbReference type="InterPro" id="IPR012256">
    <property type="entry name" value="D_lactate_DH"/>
</dbReference>
<feature type="binding site" evidence="5 7">
    <location>
        <position position="135"/>
    </location>
    <ligand>
        <name>FAD</name>
        <dbReference type="ChEBI" id="CHEBI:57692"/>
    </ligand>
</feature>
<keyword evidence="5" id="KW-0472">Membrane</keyword>
<comment type="caution">
    <text evidence="5">Lacks conserved residue(s) required for the propagation of feature annotation.</text>
</comment>
<dbReference type="SUPFAM" id="SSF56176">
    <property type="entry name" value="FAD-binding/transporter-associated domain-like"/>
    <property type="match status" value="1"/>
</dbReference>
<dbReference type="NCBIfam" id="NF008387">
    <property type="entry name" value="PRK11183.1"/>
    <property type="match status" value="1"/>
</dbReference>
<dbReference type="InterPro" id="IPR015409">
    <property type="entry name" value="Lactate_DH_C"/>
</dbReference>
<dbReference type="GO" id="GO:0031234">
    <property type="term" value="C:extrinsic component of cytoplasmic side of plasma membrane"/>
    <property type="evidence" value="ECO:0007669"/>
    <property type="project" value="UniProtKB-UniRule"/>
</dbReference>
<dbReference type="InterPro" id="IPR016166">
    <property type="entry name" value="FAD-bd_PCMH"/>
</dbReference>
<dbReference type="Pfam" id="PF09330">
    <property type="entry name" value="Lact-deh-memb"/>
    <property type="match status" value="1"/>
</dbReference>
<dbReference type="SUPFAM" id="SSF55103">
    <property type="entry name" value="FAD-linked oxidases, C-terminal domain"/>
    <property type="match status" value="1"/>
</dbReference>
<comment type="function">
    <text evidence="5 6">Catalyzes the oxidation of D-lactate to pyruvate.</text>
</comment>
<dbReference type="STRING" id="1120923.SAMN02746095_00830"/>
<dbReference type="AlphaFoldDB" id="A0A0D6PF11"/>
<evidence type="ECO:0000259" key="8">
    <source>
        <dbReference type="PROSITE" id="PS51387"/>
    </source>
</evidence>
<feature type="domain" description="FAD-binding PCMH-type" evidence="8">
    <location>
        <begin position="34"/>
        <end position="208"/>
    </location>
</feature>
<feature type="binding site" evidence="5 7">
    <location>
        <begin position="76"/>
        <end position="77"/>
    </location>
    <ligand>
        <name>FAD</name>
        <dbReference type="ChEBI" id="CHEBI:57692"/>
    </ligand>
</feature>
<organism evidence="9 10">
    <name type="scientific">Acidocella aminolytica 101 = DSM 11237</name>
    <dbReference type="NCBI Taxonomy" id="1120923"/>
    <lineage>
        <taxon>Bacteria</taxon>
        <taxon>Pseudomonadati</taxon>
        <taxon>Pseudomonadota</taxon>
        <taxon>Alphaproteobacteria</taxon>
        <taxon>Acetobacterales</taxon>
        <taxon>Acidocellaceae</taxon>
        <taxon>Acidocella</taxon>
    </lineage>
</organism>
<dbReference type="GO" id="GO:0048038">
    <property type="term" value="F:quinone binding"/>
    <property type="evidence" value="ECO:0007669"/>
    <property type="project" value="UniProtKB-KW"/>
</dbReference>
<keyword evidence="5 6" id="KW-0874">Quinone</keyword>
<reference evidence="9 10" key="1">
    <citation type="submission" date="2012-11" db="EMBL/GenBank/DDBJ databases">
        <title>Whole genome sequence of Acidocella aminolytica 101 = DSM 11237.</title>
        <authorList>
            <person name="Azuma Y."/>
            <person name="Higashiura N."/>
            <person name="Hirakawa H."/>
            <person name="Matsushita K."/>
        </authorList>
    </citation>
    <scope>NUCLEOTIDE SEQUENCE [LARGE SCALE GENOMIC DNA]</scope>
    <source>
        <strain evidence="10">101 / DSM 11237</strain>
    </source>
</reference>
<dbReference type="EMBL" id="BANC01000034">
    <property type="protein sequence ID" value="GAN79951.1"/>
    <property type="molecule type" value="Genomic_DNA"/>
</dbReference>
<dbReference type="GO" id="GO:0006089">
    <property type="term" value="P:lactate metabolic process"/>
    <property type="evidence" value="ECO:0007669"/>
    <property type="project" value="UniProtKB-UniRule"/>
</dbReference>
<dbReference type="GO" id="GO:0102029">
    <property type="term" value="F:D-lactate dehydrogenase (quinone) activity"/>
    <property type="evidence" value="ECO:0007669"/>
    <property type="project" value="UniProtKB-EC"/>
</dbReference>
<dbReference type="PROSITE" id="PS51387">
    <property type="entry name" value="FAD_PCMH"/>
    <property type="match status" value="1"/>
</dbReference>
<dbReference type="GO" id="GO:0055085">
    <property type="term" value="P:transmembrane transport"/>
    <property type="evidence" value="ECO:0007669"/>
    <property type="project" value="InterPro"/>
</dbReference>
<dbReference type="PANTHER" id="PTHR43716">
    <property type="entry name" value="D-2-HYDROXYGLUTARATE DEHYDROGENASE, MITOCHONDRIAL"/>
    <property type="match status" value="1"/>
</dbReference>
<dbReference type="InterPro" id="IPR006094">
    <property type="entry name" value="Oxid_FAD_bind_N"/>
</dbReference>
<comment type="similarity">
    <text evidence="5">Belongs to the quinone-dependent D-lactate dehydrogenase family.</text>
</comment>
<protein>
    <recommendedName>
        <fullName evidence="5">Quinone-dependent D-lactate dehydrogenase</fullName>
        <ecNumber evidence="5">1.1.5.12</ecNumber>
    </recommendedName>
    <alternativeName>
        <fullName evidence="5">D-lactate dehydrogenase</fullName>
        <shortName evidence="5">D-LDH</shortName>
    </alternativeName>
</protein>
<evidence type="ECO:0000256" key="2">
    <source>
        <dbReference type="ARBA" id="ARBA00022630"/>
    </source>
</evidence>
<dbReference type="InterPro" id="IPR036318">
    <property type="entry name" value="FAD-bd_PCMH-like_sf"/>
</dbReference>
<keyword evidence="5" id="KW-1003">Cell membrane</keyword>
<keyword evidence="2 5" id="KW-0285">Flavoprotein</keyword>
<name>A0A0D6PF11_9PROT</name>
<dbReference type="Gene3D" id="3.30.70.610">
    <property type="entry name" value="D-lactate dehydrogenase, cap domain, subdomain 1"/>
    <property type="match status" value="2"/>
</dbReference>
<dbReference type="Proteomes" id="UP000032668">
    <property type="component" value="Unassembled WGS sequence"/>
</dbReference>
<evidence type="ECO:0000256" key="7">
    <source>
        <dbReference type="PIRSR" id="PIRSR000101-1"/>
    </source>
</evidence>
<dbReference type="Gene3D" id="3.30.1370.20">
    <property type="entry name" value="D-lactate dehydrogenase, cap domain, subdomain 2"/>
    <property type="match status" value="1"/>
</dbReference>
<evidence type="ECO:0000256" key="6">
    <source>
        <dbReference type="PIRNR" id="PIRNR000101"/>
    </source>
</evidence>
<comment type="cofactor">
    <cofactor evidence="1 5 6 7">
        <name>FAD</name>
        <dbReference type="ChEBI" id="CHEBI:57692"/>
    </cofactor>
</comment>
<sequence>MTNLTETLRGIVGQPHVLTGERETARFRKGFRFGDGPVLAVVQPGSLVDQWRVLKACHAAGVIIILQAANTGLTGGSTPDGADYDRPIVIISTLRLAKIHLIEDGRQVICLPGATLFQLEQALRPLGREPHSVIGSSCLGASVFGGIANNSGGSLIRRGPAFTQLTLYARVTEAGEIELVNHLGVQLGNEPEAMLAKLEAGTFTPAEIEHPAGRAASDPDYAQHVREIDAPTPARFNADPRRLHEAAGSAGKVMMFAVRLDSFPKDERTAVFYIGTNAPDELTQIRRHILGRFQSLPVAAEYIHRDAFNIAEIYGKDTFLAIERLGTDRLPQLFALKAKFDAAASRFGLPGQLSDRLMQWASRFFPQHLPRRMLDYRDRYEHHLLLKMSGDGIEEARAYLASLFPSAAGDVFECTAQEGTKAFLHRFAVAGAAVRYRTMHAREVSDIVALDIALRRDEQDWVEHLPQDVEAPLLHKLYYGHFFCHVFHQDYVVAKGHDPLAIEHKMWALLDGRGAEYPAEHNVGHLYHAKPALAAHYRALDPCNCFNPGIGKTSKLACWGEDAAA</sequence>
<dbReference type="HAMAP" id="MF_02092">
    <property type="entry name" value="DLDH_Dld"/>
    <property type="match status" value="1"/>
</dbReference>
<dbReference type="Gene3D" id="3.30.43.10">
    <property type="entry name" value="Uridine Diphospho-n-acetylenolpyruvylglucosamine Reductase, domain 2"/>
    <property type="match status" value="1"/>
</dbReference>
<evidence type="ECO:0000256" key="3">
    <source>
        <dbReference type="ARBA" id="ARBA00022827"/>
    </source>
</evidence>
<feature type="binding site" evidence="5 7">
    <location>
        <position position="152"/>
    </location>
    <ligand>
        <name>FAD</name>
        <dbReference type="ChEBI" id="CHEBI:57692"/>
    </ligand>
</feature>
<dbReference type="InterPro" id="IPR016173">
    <property type="entry name" value="D-lactate_DH_C-sub2"/>
</dbReference>
<dbReference type="InterPro" id="IPR016169">
    <property type="entry name" value="FAD-bd_PCMH_sub2"/>
</dbReference>
<dbReference type="InterPro" id="IPR016164">
    <property type="entry name" value="FAD-linked_Oxase-like_C"/>
</dbReference>
<comment type="catalytic activity">
    <reaction evidence="5 6">
        <text>(R)-lactate + a quinone = a quinol + pyruvate</text>
        <dbReference type="Rhea" id="RHEA:51468"/>
        <dbReference type="ChEBI" id="CHEBI:15361"/>
        <dbReference type="ChEBI" id="CHEBI:16004"/>
        <dbReference type="ChEBI" id="CHEBI:24646"/>
        <dbReference type="ChEBI" id="CHEBI:132124"/>
        <dbReference type="EC" id="1.1.5.12"/>
    </reaction>
</comment>